<proteinExistence type="predicted"/>
<dbReference type="Pfam" id="PF04991">
    <property type="entry name" value="LicD"/>
    <property type="match status" value="1"/>
</dbReference>
<feature type="domain" description="LicD/FKTN/FKRP nucleotidyltransferase" evidence="1">
    <location>
        <begin position="24"/>
        <end position="243"/>
    </location>
</feature>
<dbReference type="AlphaFoldDB" id="A0A3E2UGL2"/>
<dbReference type="RefSeq" id="WP_117527473.1">
    <property type="nucleotide sequence ID" value="NZ_JAQCXC010000012.1"/>
</dbReference>
<dbReference type="InterPro" id="IPR052942">
    <property type="entry name" value="LPS_cholinephosphotransferase"/>
</dbReference>
<dbReference type="Proteomes" id="UP000260783">
    <property type="component" value="Unassembled WGS sequence"/>
</dbReference>
<evidence type="ECO:0000313" key="2">
    <source>
        <dbReference type="EMBL" id="RGB95410.1"/>
    </source>
</evidence>
<dbReference type="EMBL" id="QVEW01000013">
    <property type="protein sequence ID" value="RGB95410.1"/>
    <property type="molecule type" value="Genomic_DNA"/>
</dbReference>
<sequence>MRKIEIEEYKERVLEVLVKIDKICRANEFTYMLFYGTLLGAVRHKGFIPWDDDIDIVMPRDDYYKLGKYIVEHPELELNYIDVSNRDDTFYYCAKVCDAKTVVNESRYRHINGYGAFVDVFPFDYLPEKVSARIQYRDKELFWARVVQHSAELMPGQGHTLKQRIGKNVAFYVSRLFDAHKVLLKMHKRYMKFDEKPTKYMGLPWDGIPYESDWLKNRIEIEFEGRYFYAPSEIDKVLTRSFGDYMQLPPENERFYKHHLECYLMEQ</sequence>
<comment type="caution">
    <text evidence="2">The sequence shown here is derived from an EMBL/GenBank/DDBJ whole genome shotgun (WGS) entry which is preliminary data.</text>
</comment>
<evidence type="ECO:0000313" key="3">
    <source>
        <dbReference type="Proteomes" id="UP000260783"/>
    </source>
</evidence>
<dbReference type="PANTHER" id="PTHR43404">
    <property type="entry name" value="LIPOPOLYSACCHARIDE CHOLINEPHOSPHOTRANSFERASE LICD"/>
    <property type="match status" value="1"/>
</dbReference>
<evidence type="ECO:0000259" key="1">
    <source>
        <dbReference type="Pfam" id="PF04991"/>
    </source>
</evidence>
<dbReference type="GO" id="GO:0009100">
    <property type="term" value="P:glycoprotein metabolic process"/>
    <property type="evidence" value="ECO:0007669"/>
    <property type="project" value="UniProtKB-ARBA"/>
</dbReference>
<dbReference type="PANTHER" id="PTHR43404:SF2">
    <property type="entry name" value="LIPOPOLYSACCHARIDE CHOLINEPHOSPHOTRANSFERASE LICD"/>
    <property type="match status" value="1"/>
</dbReference>
<gene>
    <name evidence="2" type="ORF">DWZ04_11515</name>
</gene>
<reference evidence="2 3" key="1">
    <citation type="submission" date="2018-08" db="EMBL/GenBank/DDBJ databases">
        <title>A genome reference for cultivated species of the human gut microbiota.</title>
        <authorList>
            <person name="Zou Y."/>
            <person name="Xue W."/>
            <person name="Luo G."/>
        </authorList>
    </citation>
    <scope>NUCLEOTIDE SEQUENCE [LARGE SCALE GENOMIC DNA]</scope>
    <source>
        <strain evidence="2 3">AF29-11BH</strain>
    </source>
</reference>
<name>A0A3E2UGL2_9FIRM</name>
<protein>
    <submittedName>
        <fullName evidence="2">LicD family protein</fullName>
    </submittedName>
</protein>
<organism evidence="2 3">
    <name type="scientific">Faecalibacterium prausnitzii</name>
    <dbReference type="NCBI Taxonomy" id="853"/>
    <lineage>
        <taxon>Bacteria</taxon>
        <taxon>Bacillati</taxon>
        <taxon>Bacillota</taxon>
        <taxon>Clostridia</taxon>
        <taxon>Eubacteriales</taxon>
        <taxon>Oscillospiraceae</taxon>
        <taxon>Faecalibacterium</taxon>
    </lineage>
</organism>
<dbReference type="InterPro" id="IPR007074">
    <property type="entry name" value="LicD/FKTN/FKRP_NTP_transf"/>
</dbReference>
<accession>A0A3E2UGL2</accession>